<protein>
    <submittedName>
        <fullName evidence="1">Uncharacterized protein</fullName>
    </submittedName>
</protein>
<dbReference type="Proteomes" id="UP001147653">
    <property type="component" value="Unassembled WGS sequence"/>
</dbReference>
<accession>A0A9X3N5J7</accession>
<dbReference type="EMBL" id="JAPDDP010000002">
    <property type="protein sequence ID" value="MDA0178860.1"/>
    <property type="molecule type" value="Genomic_DNA"/>
</dbReference>
<keyword evidence="2" id="KW-1185">Reference proteome</keyword>
<sequence length="125" mass="13442">MAELAGHAVVSDASAETDEDGAVSATVQLMGGATLWLHVGDGWNRTLLTTPSRRAYEWPWRSDETPGQLRALLTGNAIERVRGLGPLRVAGTLVIDGRPVAHTGWPRLLTASLPTRERPVLVVQV</sequence>
<organism evidence="1 2">
    <name type="scientific">Solirubrobacter phytolaccae</name>
    <dbReference type="NCBI Taxonomy" id="1404360"/>
    <lineage>
        <taxon>Bacteria</taxon>
        <taxon>Bacillati</taxon>
        <taxon>Actinomycetota</taxon>
        <taxon>Thermoleophilia</taxon>
        <taxon>Solirubrobacterales</taxon>
        <taxon>Solirubrobacteraceae</taxon>
        <taxon>Solirubrobacter</taxon>
    </lineage>
</organism>
<evidence type="ECO:0000313" key="1">
    <source>
        <dbReference type="EMBL" id="MDA0178860.1"/>
    </source>
</evidence>
<reference evidence="1" key="1">
    <citation type="submission" date="2022-10" db="EMBL/GenBank/DDBJ databases">
        <title>The WGS of Solirubrobacter phytolaccae KCTC 29190.</title>
        <authorList>
            <person name="Jiang Z."/>
        </authorList>
    </citation>
    <scope>NUCLEOTIDE SEQUENCE</scope>
    <source>
        <strain evidence="1">KCTC 29190</strain>
    </source>
</reference>
<proteinExistence type="predicted"/>
<comment type="caution">
    <text evidence="1">The sequence shown here is derived from an EMBL/GenBank/DDBJ whole genome shotgun (WGS) entry which is preliminary data.</text>
</comment>
<dbReference type="AlphaFoldDB" id="A0A9X3N5J7"/>
<gene>
    <name evidence="1" type="ORF">OJ997_01030</name>
</gene>
<dbReference type="RefSeq" id="WP_270023129.1">
    <property type="nucleotide sequence ID" value="NZ_JAPDDP010000002.1"/>
</dbReference>
<evidence type="ECO:0000313" key="2">
    <source>
        <dbReference type="Proteomes" id="UP001147653"/>
    </source>
</evidence>
<name>A0A9X3N5J7_9ACTN</name>